<name>A0ABD0Q4F9_CIRMR</name>
<feature type="region of interest" description="Disordered" evidence="1">
    <location>
        <begin position="24"/>
        <end position="57"/>
    </location>
</feature>
<organism evidence="2 3">
    <name type="scientific">Cirrhinus mrigala</name>
    <name type="common">Mrigala</name>
    <dbReference type="NCBI Taxonomy" id="683832"/>
    <lineage>
        <taxon>Eukaryota</taxon>
        <taxon>Metazoa</taxon>
        <taxon>Chordata</taxon>
        <taxon>Craniata</taxon>
        <taxon>Vertebrata</taxon>
        <taxon>Euteleostomi</taxon>
        <taxon>Actinopterygii</taxon>
        <taxon>Neopterygii</taxon>
        <taxon>Teleostei</taxon>
        <taxon>Ostariophysi</taxon>
        <taxon>Cypriniformes</taxon>
        <taxon>Cyprinidae</taxon>
        <taxon>Labeoninae</taxon>
        <taxon>Labeonini</taxon>
        <taxon>Cirrhinus</taxon>
    </lineage>
</organism>
<keyword evidence="3" id="KW-1185">Reference proteome</keyword>
<dbReference type="EMBL" id="JAMKFB020000011">
    <property type="protein sequence ID" value="KAL0181087.1"/>
    <property type="molecule type" value="Genomic_DNA"/>
</dbReference>
<dbReference type="Proteomes" id="UP001529510">
    <property type="component" value="Unassembled WGS sequence"/>
</dbReference>
<protein>
    <submittedName>
        <fullName evidence="2">Uncharacterized protein</fullName>
    </submittedName>
</protein>
<accession>A0ABD0Q4F9</accession>
<proteinExistence type="predicted"/>
<dbReference type="AlphaFoldDB" id="A0ABD0Q4F9"/>
<gene>
    <name evidence="2" type="ORF">M9458_023493</name>
</gene>
<evidence type="ECO:0000313" key="2">
    <source>
        <dbReference type="EMBL" id="KAL0181087.1"/>
    </source>
</evidence>
<feature type="non-terminal residue" evidence="2">
    <location>
        <position position="57"/>
    </location>
</feature>
<evidence type="ECO:0000313" key="3">
    <source>
        <dbReference type="Proteomes" id="UP001529510"/>
    </source>
</evidence>
<comment type="caution">
    <text evidence="2">The sequence shown here is derived from an EMBL/GenBank/DDBJ whole genome shotgun (WGS) entry which is preliminary data.</text>
</comment>
<sequence>ERSVQGFPWMVLANNGLRIYLVEEDISSPTPDPEPSPTSPHCTEHQHATVNEPLPSG</sequence>
<reference evidence="2 3" key="1">
    <citation type="submission" date="2024-05" db="EMBL/GenBank/DDBJ databases">
        <title>Genome sequencing and assembly of Indian major carp, Cirrhinus mrigala (Hamilton, 1822).</title>
        <authorList>
            <person name="Mohindra V."/>
            <person name="Chowdhury L.M."/>
            <person name="Lal K."/>
            <person name="Jena J.K."/>
        </authorList>
    </citation>
    <scope>NUCLEOTIDE SEQUENCE [LARGE SCALE GENOMIC DNA]</scope>
    <source>
        <strain evidence="2">CM1030</strain>
        <tissue evidence="2">Blood</tissue>
    </source>
</reference>
<evidence type="ECO:0000256" key="1">
    <source>
        <dbReference type="SAM" id="MobiDB-lite"/>
    </source>
</evidence>
<feature type="non-terminal residue" evidence="2">
    <location>
        <position position="1"/>
    </location>
</feature>